<keyword evidence="15" id="KW-1185">Reference proteome</keyword>
<dbReference type="FunFam" id="1.20.1560.10:FF:000014">
    <property type="entry name" value="Multidrug resistance-associated protein member 4"/>
    <property type="match status" value="3"/>
</dbReference>
<feature type="compositionally biased region" description="Acidic residues" evidence="10">
    <location>
        <begin position="3330"/>
        <end position="3341"/>
    </location>
</feature>
<evidence type="ECO:0000256" key="5">
    <source>
        <dbReference type="ARBA" id="ARBA00022737"/>
    </source>
</evidence>
<feature type="domain" description="ABC transmembrane type-1" evidence="13">
    <location>
        <begin position="101"/>
        <end position="367"/>
    </location>
</feature>
<evidence type="ECO:0000259" key="12">
    <source>
        <dbReference type="PROSITE" id="PS50893"/>
    </source>
</evidence>
<feature type="transmembrane region" description="Helical" evidence="11">
    <location>
        <begin position="2898"/>
        <end position="2920"/>
    </location>
</feature>
<dbReference type="InterPro" id="IPR011527">
    <property type="entry name" value="ABC1_TM_dom"/>
</dbReference>
<dbReference type="PROSITE" id="PS50929">
    <property type="entry name" value="ABC_TM1F"/>
    <property type="match status" value="6"/>
</dbReference>
<dbReference type="InterPro" id="IPR044746">
    <property type="entry name" value="ABCC_6TM_D1"/>
</dbReference>
<dbReference type="SUPFAM" id="SSF52540">
    <property type="entry name" value="P-loop containing nucleoside triphosphate hydrolases"/>
    <property type="match status" value="6"/>
</dbReference>
<dbReference type="GO" id="GO:0140359">
    <property type="term" value="F:ABC-type transporter activity"/>
    <property type="evidence" value="ECO:0007669"/>
    <property type="project" value="InterPro"/>
</dbReference>
<dbReference type="Pfam" id="PF00005">
    <property type="entry name" value="ABC_tran"/>
    <property type="match status" value="6"/>
</dbReference>
<keyword evidence="3" id="KW-0813">Transport</keyword>
<feature type="region of interest" description="Disordered" evidence="10">
    <location>
        <begin position="3297"/>
        <end position="3345"/>
    </location>
</feature>
<keyword evidence="4 11" id="KW-0812">Transmembrane</keyword>
<dbReference type="EMBL" id="NNAY01001315">
    <property type="protein sequence ID" value="OXU24387.1"/>
    <property type="molecule type" value="Genomic_DNA"/>
</dbReference>
<dbReference type="SUPFAM" id="SSF90123">
    <property type="entry name" value="ABC transporter transmembrane region"/>
    <property type="match status" value="6"/>
</dbReference>
<feature type="transmembrane region" description="Helical" evidence="11">
    <location>
        <begin position="2016"/>
        <end position="2034"/>
    </location>
</feature>
<evidence type="ECO:0000256" key="2">
    <source>
        <dbReference type="ARBA" id="ARBA00009726"/>
    </source>
</evidence>
<protein>
    <recommendedName>
        <fullName evidence="16">Multidrug resistance-associated protein lethal(2)03659</fullName>
    </recommendedName>
</protein>
<evidence type="ECO:0000256" key="11">
    <source>
        <dbReference type="SAM" id="Phobius"/>
    </source>
</evidence>
<comment type="caution">
    <text evidence="14">The sequence shown here is derived from an EMBL/GenBank/DDBJ whole genome shotgun (WGS) entry which is preliminary data.</text>
</comment>
<dbReference type="Gene3D" id="3.40.50.300">
    <property type="entry name" value="P-loop containing nucleotide triphosphate hydrolases"/>
    <property type="match status" value="6"/>
</dbReference>
<feature type="transmembrane region" description="Helical" evidence="11">
    <location>
        <begin position="1623"/>
        <end position="1641"/>
    </location>
</feature>
<feature type="transmembrane region" description="Helical" evidence="11">
    <location>
        <begin position="3613"/>
        <end position="3638"/>
    </location>
</feature>
<evidence type="ECO:0000256" key="10">
    <source>
        <dbReference type="SAM" id="MobiDB-lite"/>
    </source>
</evidence>
<dbReference type="FunFam" id="3.40.50.300:FF:000973">
    <property type="entry name" value="Multidrug resistance-associated protein 4"/>
    <property type="match status" value="3"/>
</dbReference>
<feature type="transmembrane region" description="Helical" evidence="11">
    <location>
        <begin position="80"/>
        <end position="102"/>
    </location>
</feature>
<feature type="transmembrane region" description="Helical" evidence="11">
    <location>
        <begin position="743"/>
        <end position="764"/>
    </location>
</feature>
<dbReference type="GO" id="GO:0016020">
    <property type="term" value="C:membrane"/>
    <property type="evidence" value="ECO:0007669"/>
    <property type="project" value="UniProtKB-SubCell"/>
</dbReference>
<evidence type="ECO:0000256" key="9">
    <source>
        <dbReference type="ARBA" id="ARBA00023136"/>
    </source>
</evidence>
<feature type="compositionally biased region" description="Basic and acidic residues" evidence="10">
    <location>
        <begin position="3297"/>
        <end position="3307"/>
    </location>
</feature>
<dbReference type="InterPro" id="IPR003593">
    <property type="entry name" value="AAA+_ATPase"/>
</dbReference>
<feature type="transmembrane region" description="Helical" evidence="11">
    <location>
        <begin position="2815"/>
        <end position="2834"/>
    </location>
</feature>
<feature type="transmembrane region" description="Helical" evidence="11">
    <location>
        <begin position="2269"/>
        <end position="2290"/>
    </location>
</feature>
<evidence type="ECO:0000256" key="3">
    <source>
        <dbReference type="ARBA" id="ARBA00022448"/>
    </source>
</evidence>
<sequence>MDTSRAKSRPNPREQANNLSVLLWWWTIGIFKKGYTKVLTVDDLFDPLKIDRSTLLGDRLEKRWEQELKKSKKLKKEPSLMKAMFLAFYGEIFFMGVVHVFLEFVLRMGSPLLLGLLLQYFKPQTTSTYEDALLYASSLALASICTILSANHMLFKAYHLGGRVRISVCSLVYRKALRLSKTALGETAPGKIVNLVANDVNRFDLVMIFLHTMWSAPVSCCIVAYILYTEAKFAALIGIAVLLTVVPIQVYTGKLSSKYRLQTAIKTDERVRLMDEIISGVQVIKMYAWEKPFCALVEMARRLELKVVRKSSYLRGLFMTFFLFTTRCALYCTLVSMLMFGQTLSADKIFVFASFYNMLSNSMTAMFVRGFAELAECKVSVNRIQSFLMLDEFREGNVIGDQPTNKQNAVIKEMEKNMALKNNVDEIKKDKDSVNDIIPADSYYDDDNDLPDYSVRLEHVTAKWYPELSENTLEDIDFKIEKGKLYAVIGMVGSGKSSLLSSILGEINLVEGSIKTKGKISYVGQDAWVFGSSVRQNILFGQEFDRQRYQRVVKACSLFKDFAQFPEGDHTVVGERGSSLSGGQKARINLARAVYRQADIYLLDDPLSAVDAHVGKHLFEECIRRYLRGKTRILATHQLQFIKDVDGIILLDQGKMQYYENYHRLLEAYPEYGSLIAAEKEQNSTEDVSIEKTEIRRRFSSTGSKSRISECGDSVDIDEDQDDSRNFEEIMEESSRGAVKGVFFKYFHAGSTVCTALIMFMLFISTQILVSLNDFCVPYIVTAEESRHYYQIHENDTDALFAATNRTKTAIAESDLLPTQIYIYIYSAIVFSIFIIGLTRSFVYYNCCMRSSESLHNSAFSALIRTDMHFFDTNPSGRILNRFSKDTTGIDEHLPKALLDSGQVLLGITGALIVTCIVNYIFLAPALIIAVVCYWIRKVYLKTSKNIKRLEGMTRSPVFTHLNATLNGIATIRAYQAQDVLKYEFDKFQDVHTSSWYIYTACSLAYAFALDLFTFSFITFITFSFLIFKEQFSGGEVGLAITQMMAIAGLVQWGMRQSAEVTNQLMSVERVLEYTQIPPENNLRDNNVVTKAKKKRDKEQVAMVPLVVPPKDWPSRGTVEFKNVYMRYSEQDEAVLKDLSFFVKPTEKVGIVGRTGAGKSSLIAALFRLARLDGVIEIDGINTGTIALEDLRSRISIIPQDPVLFSGTLRRNLDPFNEFSDKALWEALDEVELKDAIVTTGTGLDSRVLDRGSNFSVGQRQLVCLARAVLRNNRVLMLDEATANVDPQTDALIQHTIRTKFAQCTVLTVAHRLNTIIDSDKVIVMDRGRLAEFDHPYNLLQNETSQFNSLVKETGDAMFEQLYNLAKQCYNEKYTRSNPNPQERDNFFSNLFYWWTRHIYKKGYGRALALSDLYDPLELDRASYLGDRLETQWNTQVFKAAKSLNLAKIIFFTFQREFIFSAVKQIFELAVTFGFPILLGFLLQCFSDETKTSRETLMWSFLIIVFEFMKTIIGNHKRYSLMHLGGRVRVALSTLIYRKTLRLSKTAIGNTTSGQMVNLLANDITRLDYALVNINLLWTMPFCLVIIGIILYKRGGWSALAGMLAIFILVPIQVYLTHLSNKIAFYCTIVAMVLMGEHLTVQKVFVMLPYYNILAEMVSEYCRALTNMTETKVSLERINGFLTLEEYAPRIFEEINESFKTLENGFTVYDEADEDFAIVMRGRIFNLTEENWAVNLQNLTAKWNLASTDNTLEDIDLKLEKGKLYAVIGMVGSGKSSLFSTFLKEINVVNGNLDVKGSLSYASQDPWVFGNTVRQNILFGLNFDQEKYNRTVDACCLTEDFTILPDGDETLVGEKGVCLSGGQKSRINLARAVYRDADVYLLDDPLSAVDARVGKRLFEKCIKDYLNNKTRILATHQLQFIKHVDGIVLMNHGRAYFYSDYVELLLDFPEYNSLISTNQKSDTASKGLLTEHLPKQQNGHANGIKDNSPRTFEDAMEKSTETNENMVWKFYNAGTNVFFVAVMIFLFLLIQVFICSNDMFVLIFTDAEQTRFSNGSNTNGANSTGNAFTHNNDGSTRKEELHPAQYYVNIYTALILSILIVGIIRSLAYTTVCQRSSEVLHNRAFNAVVRTSLRFFNTNPSGSILSRFSQDVSIIDELLPRNLFESIQLILVSLGSVLIACIVNPIIVLPTMIVFALYCCMSIIFMKTSKHTKQLEGKTRAPLLTHLNETLNGISTIRVCKAEKILSKEFEKFEDLHTSASYCIHSCRCCYGLIVKLLSHALLTCVTFSFAISKDYFSGGRVGLAITQLFCVSTILCYGSIMSAEAEHQLMAVDRLREYSKLPEEDEKRVDSKKPREIPQKWPSTGFIEFNNVSMWYNKEEDKILKNLKFVIKPSEKVGIVGQTGAGKSSLIAALFRLAELEGVIEIDGIDTGSIPLQTLRSRLSIIPQDPVLFSGTLRRNLDPFDEFSSDAIWSALEQVEMKDTIQLSKAGLEYQVRNRGSNFSVGQRQLICLARAVLRKNRILVSDEATANVDPQTDSLIQRTIRTKFAQCTVITIAHRLNTIMDSDKVMVLDEGCLIEFDHPYNLLRDESSHFAALVRETGMAMWTVGLFKKGYSKVLGPEDLYDPVSSDRSAVLGDRLEKRWLAEVSNARKVQRRPNLLKTIFRTFLFEYFILGLIQMLNEFVLRLGTPILLGALLRHFKPEPTTTYEAALCYAGGISIATAINAITMNQGLFDAFHIGSRIRIAVCSIVYRKALKLNLTALGETAPGKVVNLVANDVNRFDLVSITLHHMWSAPISAIIISYFLYREAGWAGPIGMIAVFVVAPIQSYTGKLSSKFRLQTAIKTDERVRLMDEIISGVQVIKMYAWEKPFCALVGLARKLELRVVRKASYIRGIYMTFNLFTTRCALFMTLLTLMLSGENLTADKVFVFSSYFNILAQTMTGMFVRGFAEIAECLVALRRLQTFLTFEEFQTGNVTNDLLLSTSNGSVNVDSKYNSTRSLKQDLPYIDEDTGYEDRSANRDQNLAMLASDLLKKQANGDAKDGYHVNNISNSNHDLDSRDTWAVKLDHVTAKWEIHSSETTLEDVNLEVEKGKLYIVIGMVGSGKSSLLSTVLGEINLIEGNVRVKGGISYASQEAWVFGSSVRQNIIFGQEFDRQRYQKVVKACALQKDFKQFPHGDQTIVGERGGSLSGGQKARINLARSIYRQADIYLLDDPLSAVDTHVGKHLFKDCIQKYLYGKTRILATHQLQFIKGADAIILIDQGKIKQFSDYHKLLTAHPEYGTLIAEEKAGDTSDDSSIERSHIRRQFSSSSTRSRTPNPSGGETDGEDEEADQEQLADKIEGTSRGVVKGSLLVEYFRVGSNIMYLGVIIFLFLITQCVTSFNDYFVTILVTAEESRAYYKDLHEQEQNGTELTVSRNATVLDEADLYPRNNYIYVYSAVVFSIFFIAIIRSITFYNICLSCNQRIHDLVFGALIRAKMRFFDTNPSGRILNRFSKDMGAIDELLPKAMLDAGQIILSMVGAIVVACAVNPVFLVPLCVIAIVFFFIRRVYLKTSKNVKRLEGMTRSPVFTHLNATLNGLSTIRAYNAETILKKEFDKFQDVHTSSWYMFIATSSAFGFSLDICCFIFTTLLMSVERVLEYTDLTPEPNLRDKGMLMKKKKKAAQEIEESIAETPKNWPSHGCIEFKGVYMRYAEEEPPVLKGLTLRIKPTEKISFIKDIQTQVGIVGRTGAGKSSLISALFRLAMVDGVIEIDGIDTGTIALEDLRKNISIIPQDPVLFSGTLRRNLDPFNEFSDQLLWAVLEEVELKDAVMASGHGLDNRVLDRGSNYSVGQRQLICLARAILRNNRVLMLDEATANVDPQTDALIQRTIRTKFAPCTVLTVAHRLNTIMDSDKVLVMDRGRLVEYDHPHILLQKSHSQFTSLVKQTGRAMFEQLCKVAREAYTAKHKND</sequence>
<evidence type="ECO:0000256" key="1">
    <source>
        <dbReference type="ARBA" id="ARBA00004141"/>
    </source>
</evidence>
<comment type="subcellular location">
    <subcellularLocation>
        <location evidence="1">Membrane</location>
        <topology evidence="1">Multi-pass membrane protein</topology>
    </subcellularLocation>
</comment>
<dbReference type="InterPro" id="IPR044726">
    <property type="entry name" value="ABCC_6TM_D2"/>
</dbReference>
<dbReference type="PANTHER" id="PTHR24223:SF456">
    <property type="entry name" value="MULTIDRUG RESISTANCE-ASSOCIATED PROTEIN LETHAL(2)03659"/>
    <property type="match status" value="1"/>
</dbReference>
<feature type="domain" description="ABC transmembrane type-1" evidence="13">
    <location>
        <begin position="797"/>
        <end position="1063"/>
    </location>
</feature>
<feature type="transmembrane region" description="Helical" evidence="11">
    <location>
        <begin position="1569"/>
        <end position="1592"/>
    </location>
</feature>
<evidence type="ECO:0008006" key="16">
    <source>
        <dbReference type="Google" id="ProtNLM"/>
    </source>
</evidence>
<feature type="transmembrane region" description="Helical" evidence="11">
    <location>
        <begin position="132"/>
        <end position="155"/>
    </location>
</feature>
<feature type="region of interest" description="Disordered" evidence="10">
    <location>
        <begin position="2055"/>
        <end position="2075"/>
    </location>
</feature>
<dbReference type="CDD" id="cd18580">
    <property type="entry name" value="ABC_6TM_ABCC_D2"/>
    <property type="match status" value="1"/>
</dbReference>
<dbReference type="Pfam" id="PF00664">
    <property type="entry name" value="ABC_membrane"/>
    <property type="match status" value="6"/>
</dbReference>
<feature type="domain" description="ABC transporter" evidence="12">
    <location>
        <begin position="3069"/>
        <end position="3292"/>
    </location>
</feature>
<feature type="transmembrane region" description="Helical" evidence="11">
    <location>
        <begin position="1599"/>
        <end position="1617"/>
    </location>
</feature>
<dbReference type="PROSITE" id="PS50893">
    <property type="entry name" value="ABC_TRANSPORTER_2"/>
    <property type="match status" value="6"/>
</dbReference>
<feature type="domain" description="ABC transporter" evidence="12">
    <location>
        <begin position="1734"/>
        <end position="1957"/>
    </location>
</feature>
<feature type="transmembrane region" description="Helical" evidence="11">
    <location>
        <begin position="904"/>
        <end position="937"/>
    </location>
</feature>
<evidence type="ECO:0000256" key="8">
    <source>
        <dbReference type="ARBA" id="ARBA00022989"/>
    </source>
</evidence>
<feature type="transmembrane region" description="Helical" evidence="11">
    <location>
        <begin position="3440"/>
        <end position="3462"/>
    </location>
</feature>
<feature type="transmembrane region" description="Helical" evidence="11">
    <location>
        <begin position="233"/>
        <end position="252"/>
    </location>
</feature>
<proteinExistence type="inferred from homology"/>
<dbReference type="OrthoDB" id="6500128at2759"/>
<dbReference type="GO" id="GO:0005524">
    <property type="term" value="F:ATP binding"/>
    <property type="evidence" value="ECO:0007669"/>
    <property type="project" value="UniProtKB-KW"/>
</dbReference>
<feature type="transmembrane region" description="Helical" evidence="11">
    <location>
        <begin position="821"/>
        <end position="845"/>
    </location>
</feature>
<feature type="domain" description="ABC transporter" evidence="12">
    <location>
        <begin position="455"/>
        <end position="678"/>
    </location>
</feature>
<evidence type="ECO:0000259" key="13">
    <source>
        <dbReference type="PROSITE" id="PS50929"/>
    </source>
</evidence>
<feature type="transmembrane region" description="Helical" evidence="11">
    <location>
        <begin position="2302"/>
        <end position="2321"/>
    </location>
</feature>
<feature type="transmembrane region" description="Helical" evidence="11">
    <location>
        <begin position="3521"/>
        <end position="3553"/>
    </location>
</feature>
<feature type="transmembrane region" description="Helical" evidence="11">
    <location>
        <begin position="205"/>
        <end position="227"/>
    </location>
</feature>
<feature type="domain" description="ABC transmembrane type-1" evidence="13">
    <location>
        <begin position="3374"/>
        <end position="3639"/>
    </location>
</feature>
<keyword evidence="7" id="KW-0067">ATP-binding</keyword>
<dbReference type="InterPro" id="IPR017871">
    <property type="entry name" value="ABC_transporter-like_CS"/>
</dbReference>
<reference evidence="14 15" key="1">
    <citation type="journal article" date="2017" name="Curr. Biol.">
        <title>The Evolution of Venom by Co-option of Single-Copy Genes.</title>
        <authorList>
            <person name="Martinson E.O."/>
            <person name="Mrinalini"/>
            <person name="Kelkar Y.D."/>
            <person name="Chang C.H."/>
            <person name="Werren J.H."/>
        </authorList>
    </citation>
    <scope>NUCLEOTIDE SEQUENCE [LARGE SCALE GENOMIC DNA]</scope>
    <source>
        <strain evidence="14 15">Alberta</strain>
        <tissue evidence="14">Whole body</tissue>
    </source>
</reference>
<comment type="similarity">
    <text evidence="2">Belongs to the ABC transporter superfamily. ABCC family. Conjugate transporter (TC 3.A.1.208) subfamily.</text>
</comment>
<dbReference type="SMART" id="SM00382">
    <property type="entry name" value="AAA"/>
    <property type="match status" value="6"/>
</dbReference>
<dbReference type="PROSITE" id="PS00211">
    <property type="entry name" value="ABC_TRANSPORTER_1"/>
    <property type="match status" value="6"/>
</dbReference>
<feature type="transmembrane region" description="Helical" evidence="11">
    <location>
        <begin position="3369"/>
        <end position="3388"/>
    </location>
</feature>
<feature type="domain" description="ABC transmembrane type-1" evidence="13">
    <location>
        <begin position="1466"/>
        <end position="1624"/>
    </location>
</feature>
<evidence type="ECO:0000256" key="6">
    <source>
        <dbReference type="ARBA" id="ARBA00022741"/>
    </source>
</evidence>
<feature type="compositionally biased region" description="Low complexity" evidence="10">
    <location>
        <begin position="3314"/>
        <end position="3328"/>
    </location>
</feature>
<evidence type="ECO:0000256" key="7">
    <source>
        <dbReference type="ARBA" id="ARBA00022840"/>
    </source>
</evidence>
<dbReference type="Proteomes" id="UP000215335">
    <property type="component" value="Unassembled WGS sequence"/>
</dbReference>
<dbReference type="FunFam" id="3.40.50.300:FF:000163">
    <property type="entry name" value="Multidrug resistance-associated protein member 4"/>
    <property type="match status" value="3"/>
</dbReference>
<dbReference type="InterPro" id="IPR050173">
    <property type="entry name" value="ABC_transporter_C-like"/>
</dbReference>
<keyword evidence="5" id="KW-0677">Repeat</keyword>
<dbReference type="CDD" id="cd03250">
    <property type="entry name" value="ABCC_MRP_domain1"/>
    <property type="match status" value="3"/>
</dbReference>
<feature type="transmembrane region" description="Helical" evidence="11">
    <location>
        <begin position="2787"/>
        <end position="2809"/>
    </location>
</feature>
<feature type="domain" description="ABC transporter" evidence="12">
    <location>
        <begin position="2368"/>
        <end position="2601"/>
    </location>
</feature>
<feature type="transmembrane region" description="Helical" evidence="11">
    <location>
        <begin position="316"/>
        <end position="340"/>
    </location>
</feature>
<dbReference type="CDD" id="cd18579">
    <property type="entry name" value="ABC_6TM_ABCC_D1"/>
    <property type="match status" value="3"/>
</dbReference>
<feature type="domain" description="ABC transmembrane type-1" evidence="13">
    <location>
        <begin position="2013"/>
        <end position="2307"/>
    </location>
</feature>
<feature type="domain" description="ABC transmembrane type-1" evidence="13">
    <location>
        <begin position="2687"/>
        <end position="2949"/>
    </location>
</feature>
<gene>
    <name evidence="14" type="ORF">TSAR_011692</name>
</gene>
<dbReference type="FunFam" id="1.20.1560.10:FF:000026">
    <property type="entry name" value="Multidrug resistance-associated protein lethal(2)03659"/>
    <property type="match status" value="2"/>
</dbReference>
<feature type="compositionally biased region" description="Low complexity" evidence="10">
    <location>
        <begin position="2055"/>
        <end position="2069"/>
    </location>
</feature>
<keyword evidence="9 11" id="KW-0472">Membrane</keyword>
<feature type="transmembrane region" description="Helical" evidence="11">
    <location>
        <begin position="1037"/>
        <end position="1055"/>
    </location>
</feature>
<keyword evidence="8 11" id="KW-1133">Transmembrane helix</keyword>
<evidence type="ECO:0000256" key="4">
    <source>
        <dbReference type="ARBA" id="ARBA00022692"/>
    </source>
</evidence>
<evidence type="ECO:0000313" key="14">
    <source>
        <dbReference type="EMBL" id="OXU24387.1"/>
    </source>
</evidence>
<feature type="domain" description="ABC transporter" evidence="12">
    <location>
        <begin position="3690"/>
        <end position="3933"/>
    </location>
</feature>
<evidence type="ECO:0000313" key="15">
    <source>
        <dbReference type="Proteomes" id="UP000215335"/>
    </source>
</evidence>
<dbReference type="PANTHER" id="PTHR24223">
    <property type="entry name" value="ATP-BINDING CASSETTE SUB-FAMILY C"/>
    <property type="match status" value="1"/>
</dbReference>
<dbReference type="InterPro" id="IPR027417">
    <property type="entry name" value="P-loop_NTPase"/>
</dbReference>
<dbReference type="STRING" id="543379.A0A232F1S0"/>
<dbReference type="GO" id="GO:0016887">
    <property type="term" value="F:ATP hydrolysis activity"/>
    <property type="evidence" value="ECO:0007669"/>
    <property type="project" value="InterPro"/>
</dbReference>
<dbReference type="Gene3D" id="1.20.1560.10">
    <property type="entry name" value="ABC transporter type 1, transmembrane domain"/>
    <property type="match status" value="7"/>
</dbReference>
<feature type="transmembrane region" description="Helical" evidence="11">
    <location>
        <begin position="2186"/>
        <end position="2206"/>
    </location>
</feature>
<dbReference type="InterPro" id="IPR036640">
    <property type="entry name" value="ABC1_TM_sf"/>
</dbReference>
<dbReference type="InterPro" id="IPR003439">
    <property type="entry name" value="ABC_transporter-like_ATP-bd"/>
</dbReference>
<dbReference type="NCBIfam" id="NF010167">
    <property type="entry name" value="PRK13648.1"/>
    <property type="match status" value="6"/>
</dbReference>
<dbReference type="CDD" id="cd03244">
    <property type="entry name" value="ABCC_MRP_domain2"/>
    <property type="match status" value="3"/>
</dbReference>
<feature type="transmembrane region" description="Helical" evidence="11">
    <location>
        <begin position="1466"/>
        <end position="1484"/>
    </location>
</feature>
<name>A0A232F1S0_9HYME</name>
<feature type="transmembrane region" description="Helical" evidence="11">
    <location>
        <begin position="2086"/>
        <end position="2108"/>
    </location>
</feature>
<organism evidence="14 15">
    <name type="scientific">Trichomalopsis sarcophagae</name>
    <dbReference type="NCBI Taxonomy" id="543379"/>
    <lineage>
        <taxon>Eukaryota</taxon>
        <taxon>Metazoa</taxon>
        <taxon>Ecdysozoa</taxon>
        <taxon>Arthropoda</taxon>
        <taxon>Hexapoda</taxon>
        <taxon>Insecta</taxon>
        <taxon>Pterygota</taxon>
        <taxon>Neoptera</taxon>
        <taxon>Endopterygota</taxon>
        <taxon>Hymenoptera</taxon>
        <taxon>Apocrita</taxon>
        <taxon>Proctotrupomorpha</taxon>
        <taxon>Chalcidoidea</taxon>
        <taxon>Pteromalidae</taxon>
        <taxon>Pteromalinae</taxon>
        <taxon>Trichomalopsis</taxon>
    </lineage>
</organism>
<feature type="transmembrane region" description="Helical" evidence="11">
    <location>
        <begin position="2662"/>
        <end position="2680"/>
    </location>
</feature>
<accession>A0A232F1S0</accession>
<feature type="domain" description="ABC transporter" evidence="12">
    <location>
        <begin position="1119"/>
        <end position="1352"/>
    </location>
</feature>
<keyword evidence="6" id="KW-0547">Nucleotide-binding</keyword>
<feature type="transmembrane region" description="Helical" evidence="11">
    <location>
        <begin position="996"/>
        <end position="1028"/>
    </location>
</feature>